<comment type="caution">
    <text evidence="2">The sequence shown here is derived from an EMBL/GenBank/DDBJ whole genome shotgun (WGS) entry which is preliminary data.</text>
</comment>
<name>A0A0P0FRW4_BACT4</name>
<dbReference type="EMBL" id="WCSY01000003">
    <property type="protein sequence ID" value="KAB4315222.1"/>
    <property type="molecule type" value="Genomic_DNA"/>
</dbReference>
<organism evidence="2 3">
    <name type="scientific">Bacteroides thetaiotaomicron</name>
    <dbReference type="NCBI Taxonomy" id="818"/>
    <lineage>
        <taxon>Bacteria</taxon>
        <taxon>Pseudomonadati</taxon>
        <taxon>Bacteroidota</taxon>
        <taxon>Bacteroidia</taxon>
        <taxon>Bacteroidales</taxon>
        <taxon>Bacteroidaceae</taxon>
        <taxon>Bacteroides</taxon>
    </lineage>
</organism>
<evidence type="ECO:0000313" key="1">
    <source>
        <dbReference type="EMBL" id="KAB4315222.1"/>
    </source>
</evidence>
<evidence type="ECO:0000313" key="2">
    <source>
        <dbReference type="EMBL" id="RHD81669.1"/>
    </source>
</evidence>
<gene>
    <name evidence="2" type="ORF">DW780_23860</name>
    <name evidence="1" type="ORF">GAO51_04725</name>
</gene>
<proteinExistence type="predicted"/>
<dbReference type="Proteomes" id="UP000284785">
    <property type="component" value="Unassembled WGS sequence"/>
</dbReference>
<accession>A0A0P0FRW4</accession>
<dbReference type="EMBL" id="QSJP01000030">
    <property type="protein sequence ID" value="RHD81669.1"/>
    <property type="molecule type" value="Genomic_DNA"/>
</dbReference>
<dbReference type="PROSITE" id="PS51257">
    <property type="entry name" value="PROKAR_LIPOPROTEIN"/>
    <property type="match status" value="1"/>
</dbReference>
<sequence length="1011" mass="112216">MFVVRLRNYLHLSFLVIFLLFSSCIDEFYKDTPKEGYITITGINTRAYTGAYPGDGLDDKVETLRILAFNKTSRICESNTFYYGDVLGGNTLRHPINKGEYDFVFLANEPHNTIVKAVLDNITDYDALKSISYPAEFFDSERVIPMIAENNSIKVLADGNLEVNGVASTKLTVGLRRLAARVDVVLKSKVDFGDASSSEFEGITFSNIPDRVPLVYGLPSDCLPSSWAYADPVLPYGGTAITRNVERKLTLADNADCFKIDPTLLTTEDKNNDLVWAVKVKKVILPSSFFSSKSDETNAINFTVNLIDKYSPSCKLKILFDPDYTLPANAKLDLTGIIREPLEVNIQPSPWIDDGDDWEISGVRVLNVSHIQAKMTDMNGVRISFWSNMPVVKVLGTVKKEGEANERATNTVFNCLAVDDNNPDPYRFFYDSASGSGYMDLLVDGTNTTGFGTHDRTENMSGTYTLTLSAAEDTNGKNALQRKIKVTVTQEGLRFVHNPTANQHGLFNAAFFKHNQKGERIITGQHRLDQTWSVSVPVAYQNWLVVSATPSFDPNIGTESPGDAEHYPVTLNPYRGEDGTSISGLTGRIYFRIGVKENADFVPTKESDPKFGYINLSYYPGWRTTMKIYIRQGEAGAYIYAPGDAIPRTVWGAWNGGTDITTHVREDMRLLSTNARRGAAKFSALNLTSERLAGNTNPDYENVNVKGARFVDFPSQAGAFFQWAVDLKGTTSGMTDYYRRAFNPSKSYLVSGFPWGYGEFPIMWDGDVSANIPAYKEQFEVCPPGYRRPTDGYTDKISYNGYYDYLPDEGTTGTATNYKDQIEYSELRVSLFNVPFAGNAASSADYATAFTTPFGGTGNTGPGTYPYGANKDMLARKQLKGTTYTFYSDGFFDRRPIKEASNGNYGVSLGNSNVAYQGVLYFNPDSGTNASVFFPSAGRLNNTSGALESRGSTGYYWSASVGPPYMRSELQNPPYDRRIRYGAWSLESAYNSHNFRLSYQGFAQSIRCVKE</sequence>
<dbReference type="Proteomes" id="UP000440614">
    <property type="component" value="Unassembled WGS sequence"/>
</dbReference>
<reference evidence="1 4" key="2">
    <citation type="journal article" date="2019" name="Nat. Med.">
        <title>A library of human gut bacterial isolates paired with longitudinal multiomics data enables mechanistic microbiome research.</title>
        <authorList>
            <person name="Poyet M."/>
            <person name="Groussin M."/>
            <person name="Gibbons S.M."/>
            <person name="Avila-Pacheco J."/>
            <person name="Jiang X."/>
            <person name="Kearney S.M."/>
            <person name="Perrotta A.R."/>
            <person name="Berdy B."/>
            <person name="Zhao S."/>
            <person name="Lieberman T.D."/>
            <person name="Swanson P.K."/>
            <person name="Smith M."/>
            <person name="Roesemann S."/>
            <person name="Alexander J.E."/>
            <person name="Rich S.A."/>
            <person name="Livny J."/>
            <person name="Vlamakis H."/>
            <person name="Clish C."/>
            <person name="Bullock K."/>
            <person name="Deik A."/>
            <person name="Scott J."/>
            <person name="Pierce K.A."/>
            <person name="Xavier R.J."/>
            <person name="Alm E.J."/>
        </authorList>
    </citation>
    <scope>NUCLEOTIDE SEQUENCE [LARGE SCALE GENOMIC DNA]</scope>
    <source>
        <strain evidence="1 4">BIOML-A188</strain>
    </source>
</reference>
<protein>
    <submittedName>
        <fullName evidence="2">Uncharacterized protein</fullName>
    </submittedName>
</protein>
<reference evidence="2 3" key="1">
    <citation type="submission" date="2018-08" db="EMBL/GenBank/DDBJ databases">
        <title>A genome reference for cultivated species of the human gut microbiota.</title>
        <authorList>
            <person name="Zou Y."/>
            <person name="Xue W."/>
            <person name="Luo G."/>
        </authorList>
    </citation>
    <scope>NUCLEOTIDE SEQUENCE [LARGE SCALE GENOMIC DNA]</scope>
    <source>
        <strain evidence="2 3">AM30-26</strain>
    </source>
</reference>
<accession>C6IQB3</accession>
<evidence type="ECO:0000313" key="4">
    <source>
        <dbReference type="Proteomes" id="UP000440614"/>
    </source>
</evidence>
<dbReference type="KEGG" id="btho:Btheta7330_03295"/>
<evidence type="ECO:0000313" key="3">
    <source>
        <dbReference type="Proteomes" id="UP000284785"/>
    </source>
</evidence>
<dbReference type="AlphaFoldDB" id="A0A0P0FRW4"/>